<sequence>MSGTTGGPTGSTGTVEAAPTDATAGYIDGLAYDAWGPASGIPVVQLHGLTSSRARDVVLHLDLTAGQDDLRVLRYDARGHGHSLGARIPALYHWTSLARDLGRMVHFFDETEDGATVTPPVAAVGQSMGAATILTAAASDPATARERFSCLVLGIPPTAWELRGNRAGIYEANAHFVEEHGLAAFAETTRAEPVPPTRGADVPFTWPDIDQSLLPSVYRGAAGNDLPPREKIAELGKTGIPVFILGWVEDKGHPLEVLHELAELLPTAQTTIAHTPEDVAAWPDRIGEFIRTHV</sequence>
<dbReference type="RefSeq" id="WP_082796370.1">
    <property type="nucleotide sequence ID" value="NZ_BJNT01000004.1"/>
</dbReference>
<protein>
    <submittedName>
        <fullName evidence="2 3">Hydrolase</fullName>
    </submittedName>
</protein>
<evidence type="ECO:0000313" key="2">
    <source>
        <dbReference type="EMBL" id="CUU65065.1"/>
    </source>
</evidence>
<dbReference type="Proteomes" id="UP000182498">
    <property type="component" value="Unassembled WGS sequence"/>
</dbReference>
<dbReference type="InterPro" id="IPR022742">
    <property type="entry name" value="Hydrolase_4"/>
</dbReference>
<dbReference type="Pfam" id="PF12146">
    <property type="entry name" value="Hydrolase_4"/>
    <property type="match status" value="1"/>
</dbReference>
<reference evidence="2" key="1">
    <citation type="submission" date="2015-11" db="EMBL/GenBank/DDBJ databases">
        <authorList>
            <person name="Zhang Y."/>
            <person name="Guo Z."/>
        </authorList>
    </citation>
    <scope>NUCLEOTIDE SEQUENCE [LARGE SCALE GENOMIC DNA]</scope>
    <source>
        <strain evidence="2">Mu292</strain>
    </source>
</reference>
<dbReference type="Proteomes" id="UP000319986">
    <property type="component" value="Unassembled WGS sequence"/>
</dbReference>
<reference evidence="4" key="2">
    <citation type="submission" date="2015-11" db="EMBL/GenBank/DDBJ databases">
        <authorList>
            <person name="Dugat-Bony E."/>
        </authorList>
    </citation>
    <scope>NUCLEOTIDE SEQUENCE [LARGE SCALE GENOMIC DNA]</scope>
    <source>
        <strain evidence="4">Mu292</strain>
    </source>
</reference>
<accession>A0A110BGD4</accession>
<evidence type="ECO:0000259" key="1">
    <source>
        <dbReference type="Pfam" id="PF12146"/>
    </source>
</evidence>
<dbReference type="SUPFAM" id="SSF53474">
    <property type="entry name" value="alpha/beta-Hydrolases"/>
    <property type="match status" value="1"/>
</dbReference>
<proteinExistence type="predicted"/>
<keyword evidence="4" id="KW-1185">Reference proteome</keyword>
<name>A0A110BGD4_9CORY</name>
<dbReference type="InterPro" id="IPR029058">
    <property type="entry name" value="AB_hydrolase_fold"/>
</dbReference>
<keyword evidence="2" id="KW-0808">Transferase</keyword>
<evidence type="ECO:0000313" key="5">
    <source>
        <dbReference type="Proteomes" id="UP000319986"/>
    </source>
</evidence>
<keyword evidence="2" id="KW-0378">Hydrolase</keyword>
<dbReference type="AlphaFoldDB" id="A0A110BGD4"/>
<evidence type="ECO:0000313" key="3">
    <source>
        <dbReference type="EMBL" id="GEC85243.1"/>
    </source>
</evidence>
<evidence type="ECO:0000313" key="4">
    <source>
        <dbReference type="Proteomes" id="UP000182498"/>
    </source>
</evidence>
<reference evidence="3 5" key="3">
    <citation type="submission" date="2019-06" db="EMBL/GenBank/DDBJ databases">
        <title>Whole genome shotgun sequence of Corynebacterium variabile NBRC 15286.</title>
        <authorList>
            <person name="Hosoyama A."/>
            <person name="Uohara A."/>
            <person name="Ohji S."/>
            <person name="Ichikawa N."/>
        </authorList>
    </citation>
    <scope>NUCLEOTIDE SEQUENCE [LARGE SCALE GENOMIC DNA]</scope>
    <source>
        <strain evidence="3 5">NBRC 15286</strain>
    </source>
</reference>
<dbReference type="EMBL" id="BJNT01000004">
    <property type="protein sequence ID" value="GEC85243.1"/>
    <property type="molecule type" value="Genomic_DNA"/>
</dbReference>
<dbReference type="GeneID" id="82886716"/>
<dbReference type="EMBL" id="FAUH01000002">
    <property type="protein sequence ID" value="CUU65065.1"/>
    <property type="molecule type" value="Genomic_DNA"/>
</dbReference>
<gene>
    <name evidence="3" type="ORF">CVA01_05570</name>
    <name evidence="2" type="ORF">CVAR292_00377</name>
</gene>
<dbReference type="GO" id="GO:0016787">
    <property type="term" value="F:hydrolase activity"/>
    <property type="evidence" value="ECO:0007669"/>
    <property type="project" value="UniProtKB-KW"/>
</dbReference>
<feature type="domain" description="Serine aminopeptidase S33" evidence="1">
    <location>
        <begin position="43"/>
        <end position="153"/>
    </location>
</feature>
<dbReference type="Gene3D" id="3.40.50.1820">
    <property type="entry name" value="alpha/beta hydrolase"/>
    <property type="match status" value="1"/>
</dbReference>
<dbReference type="GO" id="GO:0016746">
    <property type="term" value="F:acyltransferase activity"/>
    <property type="evidence" value="ECO:0007669"/>
    <property type="project" value="UniProtKB-KW"/>
</dbReference>
<dbReference type="OrthoDB" id="63519at2"/>
<keyword evidence="2" id="KW-0012">Acyltransferase</keyword>
<organism evidence="2 4">
    <name type="scientific">Corynebacterium variabile</name>
    <dbReference type="NCBI Taxonomy" id="1727"/>
    <lineage>
        <taxon>Bacteria</taxon>
        <taxon>Bacillati</taxon>
        <taxon>Actinomycetota</taxon>
        <taxon>Actinomycetes</taxon>
        <taxon>Mycobacteriales</taxon>
        <taxon>Corynebacteriaceae</taxon>
        <taxon>Corynebacterium</taxon>
    </lineage>
</organism>